<dbReference type="InterPro" id="IPR011598">
    <property type="entry name" value="bHLH_dom"/>
</dbReference>
<evidence type="ECO:0000259" key="7">
    <source>
        <dbReference type="PROSITE" id="PS50888"/>
    </source>
</evidence>
<dbReference type="FunFam" id="4.10.280.10:FF:000021">
    <property type="entry name" value="Transcription factor bHLH130 family"/>
    <property type="match status" value="1"/>
</dbReference>
<comment type="subcellular location">
    <subcellularLocation>
        <location evidence="1">Nucleus</location>
    </subcellularLocation>
</comment>
<feature type="domain" description="BHLH" evidence="7">
    <location>
        <begin position="252"/>
        <end position="302"/>
    </location>
</feature>
<accession>A0ABD1GRA7</accession>
<dbReference type="PROSITE" id="PS50888">
    <property type="entry name" value="BHLH"/>
    <property type="match status" value="1"/>
</dbReference>
<organism evidence="8 9">
    <name type="scientific">Salvia divinorum</name>
    <name type="common">Maria pastora</name>
    <name type="synonym">Diviner's sage</name>
    <dbReference type="NCBI Taxonomy" id="28513"/>
    <lineage>
        <taxon>Eukaryota</taxon>
        <taxon>Viridiplantae</taxon>
        <taxon>Streptophyta</taxon>
        <taxon>Embryophyta</taxon>
        <taxon>Tracheophyta</taxon>
        <taxon>Spermatophyta</taxon>
        <taxon>Magnoliopsida</taxon>
        <taxon>eudicotyledons</taxon>
        <taxon>Gunneridae</taxon>
        <taxon>Pentapetalae</taxon>
        <taxon>asterids</taxon>
        <taxon>lamiids</taxon>
        <taxon>Lamiales</taxon>
        <taxon>Lamiaceae</taxon>
        <taxon>Nepetoideae</taxon>
        <taxon>Mentheae</taxon>
        <taxon>Salviinae</taxon>
        <taxon>Salvia</taxon>
        <taxon>Salvia subgen. Calosphace</taxon>
    </lineage>
</organism>
<dbReference type="EMBL" id="JBEAFC010000008">
    <property type="protein sequence ID" value="KAL1546664.1"/>
    <property type="molecule type" value="Genomic_DNA"/>
</dbReference>
<evidence type="ECO:0000313" key="8">
    <source>
        <dbReference type="EMBL" id="KAL1546664.1"/>
    </source>
</evidence>
<keyword evidence="3" id="KW-0238">DNA-binding</keyword>
<evidence type="ECO:0000256" key="2">
    <source>
        <dbReference type="ARBA" id="ARBA00023015"/>
    </source>
</evidence>
<evidence type="ECO:0000256" key="4">
    <source>
        <dbReference type="ARBA" id="ARBA00023163"/>
    </source>
</evidence>
<proteinExistence type="predicted"/>
<dbReference type="GO" id="GO:0000976">
    <property type="term" value="F:transcription cis-regulatory region binding"/>
    <property type="evidence" value="ECO:0007669"/>
    <property type="project" value="UniProtKB-ARBA"/>
</dbReference>
<dbReference type="PANTHER" id="PTHR16223:SF125">
    <property type="entry name" value="OS08G0506700 PROTEIN"/>
    <property type="match status" value="1"/>
</dbReference>
<dbReference type="Proteomes" id="UP001567538">
    <property type="component" value="Unassembled WGS sequence"/>
</dbReference>
<evidence type="ECO:0000256" key="5">
    <source>
        <dbReference type="ARBA" id="ARBA00023242"/>
    </source>
</evidence>
<feature type="region of interest" description="Disordered" evidence="6">
    <location>
        <begin position="67"/>
        <end position="99"/>
    </location>
</feature>
<keyword evidence="4" id="KW-0804">Transcription</keyword>
<evidence type="ECO:0000256" key="6">
    <source>
        <dbReference type="SAM" id="MobiDB-lite"/>
    </source>
</evidence>
<dbReference type="SUPFAM" id="SSF47459">
    <property type="entry name" value="HLH, helix-loop-helix DNA-binding domain"/>
    <property type="match status" value="1"/>
</dbReference>
<keyword evidence="9" id="KW-1185">Reference proteome</keyword>
<keyword evidence="5" id="KW-0539">Nucleus</keyword>
<evidence type="ECO:0000313" key="9">
    <source>
        <dbReference type="Proteomes" id="UP001567538"/>
    </source>
</evidence>
<name>A0ABD1GRA7_SALDI</name>
<dbReference type="AlphaFoldDB" id="A0ABD1GRA7"/>
<dbReference type="InterPro" id="IPR036638">
    <property type="entry name" value="HLH_DNA-bd_sf"/>
</dbReference>
<dbReference type="PANTHER" id="PTHR16223">
    <property type="entry name" value="TRANSCRIPTION FACTOR BHLH83-RELATED"/>
    <property type="match status" value="1"/>
</dbReference>
<reference evidence="8 9" key="1">
    <citation type="submission" date="2024-06" db="EMBL/GenBank/DDBJ databases">
        <title>A chromosome level genome sequence of Diviner's sage (Salvia divinorum).</title>
        <authorList>
            <person name="Ford S.A."/>
            <person name="Ro D.-K."/>
            <person name="Ness R.W."/>
            <person name="Phillips M.A."/>
        </authorList>
    </citation>
    <scope>NUCLEOTIDE SEQUENCE [LARGE SCALE GENOMIC DNA]</scope>
    <source>
        <strain evidence="8">SAF-2024a</strain>
        <tissue evidence="8">Leaf</tissue>
    </source>
</reference>
<dbReference type="InterPro" id="IPR045843">
    <property type="entry name" value="IND-like"/>
</dbReference>
<dbReference type="Pfam" id="PF00010">
    <property type="entry name" value="HLH"/>
    <property type="match status" value="1"/>
</dbReference>
<sequence>MNQFEQNTQMGSGLTRYRSAPSSYLTSLLSSDGGFGEEDFAELFNPRASSPETKVIFSRFMNSSSSAAAAAPPLPPRKPENEDFIQPPQKLQRHHSNDYSSASQIIFPTHNSDADASYAKAFPPQIKMEGGGGGGGGLIRHSSSPAGLFANINFEHEFKPMNYASSSAMNPISEIESKGIGENADDDVDFITGLPWDDSPLLSDSYLNDQKKEAGNRPKTTLLSHHLSLPKAAMEKLLEDSVPCKIRAKRGCATHPRSIAERVRRTKISERMRKLQELVPNMEKQTNTSDMLDLAVDYIKDLQRQVKTLSGNQAKCSCSARSNGY</sequence>
<dbReference type="SMART" id="SM00353">
    <property type="entry name" value="HLH"/>
    <property type="match status" value="1"/>
</dbReference>
<keyword evidence="2" id="KW-0805">Transcription regulation</keyword>
<evidence type="ECO:0000256" key="3">
    <source>
        <dbReference type="ARBA" id="ARBA00023125"/>
    </source>
</evidence>
<dbReference type="GO" id="GO:0005634">
    <property type="term" value="C:nucleus"/>
    <property type="evidence" value="ECO:0007669"/>
    <property type="project" value="UniProtKB-SubCell"/>
</dbReference>
<comment type="caution">
    <text evidence="8">The sequence shown here is derived from an EMBL/GenBank/DDBJ whole genome shotgun (WGS) entry which is preliminary data.</text>
</comment>
<gene>
    <name evidence="8" type="ORF">AAHA92_23232</name>
</gene>
<dbReference type="Gene3D" id="4.10.280.10">
    <property type="entry name" value="Helix-loop-helix DNA-binding domain"/>
    <property type="match status" value="1"/>
</dbReference>
<evidence type="ECO:0000256" key="1">
    <source>
        <dbReference type="ARBA" id="ARBA00004123"/>
    </source>
</evidence>
<protein>
    <submittedName>
        <fullName evidence="8">Transcription factor bHLH122-like protein</fullName>
    </submittedName>
</protein>